<dbReference type="Gene3D" id="1.10.260.40">
    <property type="entry name" value="lambda repressor-like DNA-binding domains"/>
    <property type="match status" value="1"/>
</dbReference>
<dbReference type="EMBL" id="CP011120">
    <property type="protein sequence ID" value="ANA12908.1"/>
    <property type="molecule type" value="Genomic_DNA"/>
</dbReference>
<protein>
    <recommendedName>
        <fullName evidence="4">HTH cro/C1-type domain-containing protein</fullName>
    </recommendedName>
</protein>
<organism evidence="2 3">
    <name type="scientific">Acetobacter oryzifermentans</name>
    <dbReference type="NCBI Taxonomy" id="1633874"/>
    <lineage>
        <taxon>Bacteria</taxon>
        <taxon>Pseudomonadati</taxon>
        <taxon>Pseudomonadota</taxon>
        <taxon>Alphaproteobacteria</taxon>
        <taxon>Acetobacterales</taxon>
        <taxon>Acetobacteraceae</taxon>
        <taxon>Acetobacter</taxon>
    </lineage>
</organism>
<dbReference type="Proteomes" id="UP000076595">
    <property type="component" value="Chromosome"/>
</dbReference>
<feature type="region of interest" description="Disordered" evidence="1">
    <location>
        <begin position="1"/>
        <end position="28"/>
    </location>
</feature>
<proteinExistence type="predicted"/>
<dbReference type="InterPro" id="IPR010982">
    <property type="entry name" value="Lambda_DNA-bd_dom_sf"/>
</dbReference>
<dbReference type="CDD" id="cd00093">
    <property type="entry name" value="HTH_XRE"/>
    <property type="match status" value="1"/>
</dbReference>
<accession>A0ABM6AGV6</accession>
<dbReference type="RefSeq" id="WP_063353451.1">
    <property type="nucleotide sequence ID" value="NZ_CP011120.1"/>
</dbReference>
<dbReference type="InterPro" id="IPR001387">
    <property type="entry name" value="Cro/C1-type_HTH"/>
</dbReference>
<gene>
    <name evidence="2" type="ORF">WG31_01830</name>
</gene>
<evidence type="ECO:0000313" key="2">
    <source>
        <dbReference type="EMBL" id="ANA12908.1"/>
    </source>
</evidence>
<reference evidence="2 3" key="1">
    <citation type="submission" date="2015-03" db="EMBL/GenBank/DDBJ databases">
        <title>Genome study of Acetobacter sp. SLV-7.</title>
        <authorList>
            <person name="Cho G.Y."/>
            <person name="Jeon C.O."/>
        </authorList>
    </citation>
    <scope>NUCLEOTIDE SEQUENCE [LARGE SCALE GENOMIC DNA]</scope>
    <source>
        <strain evidence="2 3">SLV-7</strain>
    </source>
</reference>
<dbReference type="SUPFAM" id="SSF47413">
    <property type="entry name" value="lambda repressor-like DNA-binding domains"/>
    <property type="match status" value="1"/>
</dbReference>
<evidence type="ECO:0008006" key="4">
    <source>
        <dbReference type="Google" id="ProtNLM"/>
    </source>
</evidence>
<evidence type="ECO:0000313" key="3">
    <source>
        <dbReference type="Proteomes" id="UP000076595"/>
    </source>
</evidence>
<keyword evidence="3" id="KW-1185">Reference proteome</keyword>
<sequence length="77" mass="8922">MVNHPNRGSGESPSRNPEPTEIEQARSAVGMTQEQAAAVVHSTKRVWYQWEAGLRRMHPAFWELFLIKTTRRNYDPD</sequence>
<evidence type="ECO:0000256" key="1">
    <source>
        <dbReference type="SAM" id="MobiDB-lite"/>
    </source>
</evidence>
<name>A0ABM6AGV6_9PROT</name>